<dbReference type="PROSITE" id="PS51935">
    <property type="entry name" value="NLPC_P60"/>
    <property type="match status" value="1"/>
</dbReference>
<dbReference type="Gene3D" id="3.90.1720.10">
    <property type="entry name" value="endopeptidase domain like (from Nostoc punctiforme)"/>
    <property type="match status" value="1"/>
</dbReference>
<keyword evidence="3" id="KW-0479">Metal-binding</keyword>
<dbReference type="InterPro" id="IPR028090">
    <property type="entry name" value="JAB_dom_prok"/>
</dbReference>
<dbReference type="CDD" id="cd08073">
    <property type="entry name" value="MPN_NLPC_P60"/>
    <property type="match status" value="1"/>
</dbReference>
<evidence type="ECO:0000256" key="7">
    <source>
        <dbReference type="ARBA" id="ARBA00023049"/>
    </source>
</evidence>
<keyword evidence="5" id="KW-0788">Thiol protease</keyword>
<gene>
    <name evidence="9" type="ORF">ACK3FC_03210</name>
</gene>
<comment type="similarity">
    <text evidence="1">Belongs to the peptidase C40 family.</text>
</comment>
<dbReference type="PANTHER" id="PTHR34858:SF1">
    <property type="entry name" value="CYSO-CYSTEINE PEPTIDASE"/>
    <property type="match status" value="1"/>
</dbReference>
<keyword evidence="6" id="KW-0862">Zinc</keyword>
<organism evidence="9 10">
    <name type="scientific">Xanthomonas translucens pv. translucens</name>
    <dbReference type="NCBI Taxonomy" id="134875"/>
    <lineage>
        <taxon>Bacteria</taxon>
        <taxon>Pseudomonadati</taxon>
        <taxon>Pseudomonadota</taxon>
        <taxon>Gammaproteobacteria</taxon>
        <taxon>Lysobacterales</taxon>
        <taxon>Lysobacteraceae</taxon>
        <taxon>Xanthomonas</taxon>
        <taxon>Xanthomonas translucens group</taxon>
    </lineage>
</organism>
<accession>A0ABW9KTN1</accession>
<dbReference type="Pfam" id="PF00877">
    <property type="entry name" value="NLPC_P60"/>
    <property type="match status" value="1"/>
</dbReference>
<dbReference type="SUPFAM" id="SSF102712">
    <property type="entry name" value="JAB1/MPN domain"/>
    <property type="match status" value="1"/>
</dbReference>
<dbReference type="Pfam" id="PF14464">
    <property type="entry name" value="Prok-JAB"/>
    <property type="match status" value="1"/>
</dbReference>
<feature type="domain" description="NlpC/P60" evidence="8">
    <location>
        <begin position="107"/>
        <end position="244"/>
    </location>
</feature>
<evidence type="ECO:0000256" key="2">
    <source>
        <dbReference type="ARBA" id="ARBA00022670"/>
    </source>
</evidence>
<keyword evidence="7" id="KW-0482">Metalloprotease</keyword>
<proteinExistence type="inferred from homology"/>
<dbReference type="EMBL" id="JBKAMQ010000002">
    <property type="protein sequence ID" value="MFN6506267.1"/>
    <property type="molecule type" value="Genomic_DNA"/>
</dbReference>
<evidence type="ECO:0000256" key="1">
    <source>
        <dbReference type="ARBA" id="ARBA00007074"/>
    </source>
</evidence>
<evidence type="ECO:0000313" key="9">
    <source>
        <dbReference type="EMBL" id="MFN6506267.1"/>
    </source>
</evidence>
<evidence type="ECO:0000256" key="5">
    <source>
        <dbReference type="ARBA" id="ARBA00022807"/>
    </source>
</evidence>
<protein>
    <submittedName>
        <fullName evidence="9">C40 family peptidase</fullName>
    </submittedName>
</protein>
<evidence type="ECO:0000256" key="6">
    <source>
        <dbReference type="ARBA" id="ARBA00022833"/>
    </source>
</evidence>
<evidence type="ECO:0000259" key="8">
    <source>
        <dbReference type="PROSITE" id="PS51935"/>
    </source>
</evidence>
<keyword evidence="2" id="KW-0645">Protease</keyword>
<dbReference type="InterPro" id="IPR038765">
    <property type="entry name" value="Papain-like_cys_pep_sf"/>
</dbReference>
<keyword evidence="4" id="KW-0378">Hydrolase</keyword>
<dbReference type="InterPro" id="IPR000555">
    <property type="entry name" value="JAMM/MPN+_dom"/>
</dbReference>
<dbReference type="InterPro" id="IPR051929">
    <property type="entry name" value="VirAsm_ModProt"/>
</dbReference>
<dbReference type="InterPro" id="IPR000064">
    <property type="entry name" value="NLP_P60_dom"/>
</dbReference>
<evidence type="ECO:0000256" key="3">
    <source>
        <dbReference type="ARBA" id="ARBA00022723"/>
    </source>
</evidence>
<dbReference type="Proteomes" id="UP001635788">
    <property type="component" value="Unassembled WGS sequence"/>
</dbReference>
<comment type="caution">
    <text evidence="9">The sequence shown here is derived from an EMBL/GenBank/DDBJ whole genome shotgun (WGS) entry which is preliminary data.</text>
</comment>
<reference evidence="9 10" key="1">
    <citation type="submission" date="2024-12" db="EMBL/GenBank/DDBJ databases">
        <authorList>
            <person name="Alaofin S."/>
            <person name="Velasco D."/>
            <person name="Li D."/>
            <person name="Baldwin T."/>
            <person name="Liu Z."/>
            <person name="Schachterle J.K."/>
        </authorList>
    </citation>
    <scope>NUCLEOTIDE SEQUENCE [LARGE SCALE GENOMIC DNA]</scope>
    <source>
        <strain evidence="9 10">B1</strain>
    </source>
</reference>
<dbReference type="SMART" id="SM00232">
    <property type="entry name" value="JAB_MPN"/>
    <property type="match status" value="1"/>
</dbReference>
<sequence length="251" mass="27643">MGDHMEHATLQAIQAHAMAEYPRECCGLIVATADGERYVACRNTAATASEHFRLPGDDYAAAEEQGEVLALVHSHPNAPAAASDADRIMCEASGLQWHIVSVGQIDGAPECGEVQSIQPNGYVAPLIGRQFAHGILDCYTLIRDFYARELGIQLAKYERADNWWDNGGDLYALDRLHAEGFEEIQDQPRRGDMILMQIRSPVPNHAGVYLGDGQMLHHLADRLSARVPYGGYWAERTVRIVRHRQAQGGAA</sequence>
<evidence type="ECO:0000256" key="4">
    <source>
        <dbReference type="ARBA" id="ARBA00022801"/>
    </source>
</evidence>
<keyword evidence="10" id="KW-1185">Reference proteome</keyword>
<name>A0ABW9KTN1_XANCT</name>
<dbReference type="PANTHER" id="PTHR34858">
    <property type="entry name" value="CYSO-CYSTEINE PEPTIDASE"/>
    <property type="match status" value="1"/>
</dbReference>
<dbReference type="SUPFAM" id="SSF54001">
    <property type="entry name" value="Cysteine proteinases"/>
    <property type="match status" value="1"/>
</dbReference>
<dbReference type="Gene3D" id="3.40.140.10">
    <property type="entry name" value="Cytidine Deaminase, domain 2"/>
    <property type="match status" value="1"/>
</dbReference>
<evidence type="ECO:0000313" key="10">
    <source>
        <dbReference type="Proteomes" id="UP001635788"/>
    </source>
</evidence>
<dbReference type="RefSeq" id="WP_230950567.1">
    <property type="nucleotide sequence ID" value="NZ_JBKAMQ010000002.1"/>
</dbReference>